<evidence type="ECO:0000313" key="1">
    <source>
        <dbReference type="EMBL" id="QHJ11731.1"/>
    </source>
</evidence>
<sequence>MGIPFIREQELKSLCQSEALSHALFSVDYLKGLVFAVASAPEIPMPEVWLPWIFRQHGQVPDTQTADKLTDLLMSLLQHQLRLMRDEQVTLDSAYVLPENAQCVQSGDLALSRWCSGVLAGHSRLETVWNNAWQKMQKKSPDAMQAAAKDLTHCLTMLSTFADLPLAYEQAKKRQNEEQFVLLLPTVFLSLQPALKTYVGLSGKLVEYLPNQFETFSQPSK</sequence>
<dbReference type="NCBIfam" id="TIGR02292">
    <property type="entry name" value="ygfB_yecA"/>
    <property type="match status" value="1"/>
</dbReference>
<evidence type="ECO:0008006" key="3">
    <source>
        <dbReference type="Google" id="ProtNLM"/>
    </source>
</evidence>
<dbReference type="EMBL" id="CP047656">
    <property type="protein sequence ID" value="QHJ11731.1"/>
    <property type="molecule type" value="Genomic_DNA"/>
</dbReference>
<keyword evidence="2" id="KW-1185">Reference proteome</keyword>
<dbReference type="InterPro" id="IPR011978">
    <property type="entry name" value="YgfB-like"/>
</dbReference>
<dbReference type="OrthoDB" id="6383265at2"/>
<evidence type="ECO:0000313" key="2">
    <source>
        <dbReference type="Proteomes" id="UP000464524"/>
    </source>
</evidence>
<name>A0A857JL60_9ALTE</name>
<gene>
    <name evidence="1" type="ORF">FX988_01966</name>
</gene>
<dbReference type="KEGG" id="pmes:FX988_01966"/>
<dbReference type="AlphaFoldDB" id="A0A857JL60"/>
<organism evidence="1 2">
    <name type="scientific">Paraglaciecola mesophila</name>
    <dbReference type="NCBI Taxonomy" id="197222"/>
    <lineage>
        <taxon>Bacteria</taxon>
        <taxon>Pseudomonadati</taxon>
        <taxon>Pseudomonadota</taxon>
        <taxon>Gammaproteobacteria</taxon>
        <taxon>Alteromonadales</taxon>
        <taxon>Alteromonadaceae</taxon>
        <taxon>Paraglaciecola</taxon>
    </lineage>
</organism>
<proteinExistence type="predicted"/>
<dbReference type="Gene3D" id="1.20.120.740">
    <property type="entry name" value="YgfB uncharacterised protein family UPF0149, PF03695"/>
    <property type="match status" value="1"/>
</dbReference>
<protein>
    <recommendedName>
        <fullName evidence="3">YecA family protein</fullName>
    </recommendedName>
</protein>
<dbReference type="Proteomes" id="UP000464524">
    <property type="component" value="Chromosome"/>
</dbReference>
<accession>A0A857JL60</accession>
<dbReference type="SUPFAM" id="SSF101327">
    <property type="entry name" value="YgfB-like"/>
    <property type="match status" value="1"/>
</dbReference>
<dbReference type="RefSeq" id="WP_160179529.1">
    <property type="nucleotide sequence ID" value="NZ_CP047656.1"/>
</dbReference>
<reference evidence="1 2" key="1">
    <citation type="submission" date="2019-12" db="EMBL/GenBank/DDBJ databases">
        <title>Genome sequencing and assembly of endphytes of Porphyra tenera.</title>
        <authorList>
            <person name="Park J.M."/>
            <person name="Shin R."/>
            <person name="Jo S.H."/>
        </authorList>
    </citation>
    <scope>NUCLEOTIDE SEQUENCE [LARGE SCALE GENOMIC DNA]</scope>
    <source>
        <strain evidence="1 2">GPM4</strain>
    </source>
</reference>
<dbReference type="InterPro" id="IPR036255">
    <property type="entry name" value="YgfB-like_sf"/>
</dbReference>
<dbReference type="Pfam" id="PF03695">
    <property type="entry name" value="UPF0149"/>
    <property type="match status" value="1"/>
</dbReference>